<dbReference type="PIRSF" id="PIRSF000451">
    <property type="entry name" value="PKS_III"/>
    <property type="match status" value="1"/>
</dbReference>
<feature type="domain" description="Chalcone/stilbene synthase C-terminal" evidence="6">
    <location>
        <begin position="224"/>
        <end position="355"/>
    </location>
</feature>
<dbReference type="InterPro" id="IPR001099">
    <property type="entry name" value="Chalcone/stilbene_synt_N"/>
</dbReference>
<evidence type="ECO:0000313" key="8">
    <source>
        <dbReference type="Proteomes" id="UP000637578"/>
    </source>
</evidence>
<comment type="caution">
    <text evidence="7">The sequence shown here is derived from an EMBL/GenBank/DDBJ whole genome shotgun (WGS) entry which is preliminary data.</text>
</comment>
<dbReference type="Pfam" id="PF02797">
    <property type="entry name" value="Chal_sti_synt_C"/>
    <property type="match status" value="1"/>
</dbReference>
<keyword evidence="3" id="KW-0012">Acyltransferase</keyword>
<dbReference type="InterPro" id="IPR012328">
    <property type="entry name" value="Chalcone/stilbene_synt_C"/>
</dbReference>
<dbReference type="Pfam" id="PF00195">
    <property type="entry name" value="Chal_sti_synt_N"/>
    <property type="match status" value="1"/>
</dbReference>
<proteinExistence type="inferred from homology"/>
<dbReference type="AlphaFoldDB" id="A0A8J3CAR3"/>
<dbReference type="InterPro" id="IPR016039">
    <property type="entry name" value="Thiolase-like"/>
</dbReference>
<dbReference type="InterPro" id="IPR011141">
    <property type="entry name" value="Polyketide_synthase_type-III"/>
</dbReference>
<feature type="domain" description="Chalcone/stilbene synthase N-terminal" evidence="5">
    <location>
        <begin position="20"/>
        <end position="209"/>
    </location>
</feature>
<dbReference type="EMBL" id="BMMK01000005">
    <property type="protein sequence ID" value="GGM45558.1"/>
    <property type="molecule type" value="Genomic_DNA"/>
</dbReference>
<evidence type="ECO:0000259" key="5">
    <source>
        <dbReference type="Pfam" id="PF00195"/>
    </source>
</evidence>
<accession>A0A8J3CAR3</accession>
<feature type="active site" description="Acyl-thioester intermediate" evidence="4">
    <location>
        <position position="150"/>
    </location>
</feature>
<sequence length="364" mass="39265">MPGATGRREQRTIASIARPSLALPEYVVKQDEVIEAVRRHHAEAPQLERGLELMHNTTVQHRHLVVDLEEMLVGHSFGVRNARYAREVVRLGTEAAEAALLIARTTAADVDYLVFVSCTGYMLPGPDASIAQELGCRPTMRRTPIQQLGCAAGATALADAFHFLQAYPEATVLVVAVELSSLCFQVDQHSLSDFISNGIFGDGAAAAIVRRARPEHVGFHIRGCRQHLLPDSQSVIAGTTTEIGFHFRTDPRVRRTVSRVVPQLHALIAEQGWSPDQLEFCVSHTGGPQIMDGVETGLGLAPGTLAPSRASMADIGNTSSVSIFDVLRRHHDDAPRHDAPGLIVAFGPGFTTEALAGTWNASVS</sequence>
<evidence type="ECO:0000256" key="3">
    <source>
        <dbReference type="ARBA" id="ARBA00023315"/>
    </source>
</evidence>
<reference evidence="7" key="2">
    <citation type="submission" date="2020-09" db="EMBL/GenBank/DDBJ databases">
        <authorList>
            <person name="Sun Q."/>
            <person name="Zhou Y."/>
        </authorList>
    </citation>
    <scope>NUCLEOTIDE SEQUENCE</scope>
    <source>
        <strain evidence="7">CGMCC 4.5737</strain>
    </source>
</reference>
<reference evidence="7" key="1">
    <citation type="journal article" date="2014" name="Int. J. Syst. Evol. Microbiol.">
        <title>Complete genome sequence of Corynebacterium casei LMG S-19264T (=DSM 44701T), isolated from a smear-ripened cheese.</title>
        <authorList>
            <consortium name="US DOE Joint Genome Institute (JGI-PGF)"/>
            <person name="Walter F."/>
            <person name="Albersmeier A."/>
            <person name="Kalinowski J."/>
            <person name="Ruckert C."/>
        </authorList>
    </citation>
    <scope>NUCLEOTIDE SEQUENCE</scope>
    <source>
        <strain evidence="7">CGMCC 4.5737</strain>
    </source>
</reference>
<dbReference type="RefSeq" id="WP_189055432.1">
    <property type="nucleotide sequence ID" value="NZ_BMMK01000005.1"/>
</dbReference>
<evidence type="ECO:0000256" key="1">
    <source>
        <dbReference type="ARBA" id="ARBA00005531"/>
    </source>
</evidence>
<keyword evidence="2" id="KW-0808">Transferase</keyword>
<comment type="similarity">
    <text evidence="1">Belongs to the thiolase-like superfamily. Chalcone/stilbene synthases family.</text>
</comment>
<dbReference type="GO" id="GO:0030639">
    <property type="term" value="P:polyketide biosynthetic process"/>
    <property type="evidence" value="ECO:0007669"/>
    <property type="project" value="TreeGrafter"/>
</dbReference>
<dbReference type="SUPFAM" id="SSF53901">
    <property type="entry name" value="Thiolase-like"/>
    <property type="match status" value="2"/>
</dbReference>
<gene>
    <name evidence="7" type="ORF">GCM10012275_15760</name>
</gene>
<dbReference type="Proteomes" id="UP000637578">
    <property type="component" value="Unassembled WGS sequence"/>
</dbReference>
<dbReference type="GO" id="GO:0016747">
    <property type="term" value="F:acyltransferase activity, transferring groups other than amino-acyl groups"/>
    <property type="evidence" value="ECO:0007669"/>
    <property type="project" value="InterPro"/>
</dbReference>
<dbReference type="Gene3D" id="3.40.47.10">
    <property type="match status" value="2"/>
</dbReference>
<dbReference type="PANTHER" id="PTHR11877">
    <property type="entry name" value="HYDROXYMETHYLGLUTARYL-COA SYNTHASE"/>
    <property type="match status" value="1"/>
</dbReference>
<organism evidence="7 8">
    <name type="scientific">Longimycelium tulufanense</name>
    <dbReference type="NCBI Taxonomy" id="907463"/>
    <lineage>
        <taxon>Bacteria</taxon>
        <taxon>Bacillati</taxon>
        <taxon>Actinomycetota</taxon>
        <taxon>Actinomycetes</taxon>
        <taxon>Pseudonocardiales</taxon>
        <taxon>Pseudonocardiaceae</taxon>
        <taxon>Longimycelium</taxon>
    </lineage>
</organism>
<protein>
    <submittedName>
        <fullName evidence="7">1,3,6,8-tetrahydroxynaphthalene synthase</fullName>
    </submittedName>
</protein>
<dbReference type="PANTHER" id="PTHR11877:SF99">
    <property type="entry name" value="1,3,6,8-TETRAHYDROXYNAPHTHALENE SYNTHASE"/>
    <property type="match status" value="1"/>
</dbReference>
<evidence type="ECO:0000259" key="6">
    <source>
        <dbReference type="Pfam" id="PF02797"/>
    </source>
</evidence>
<evidence type="ECO:0000313" key="7">
    <source>
        <dbReference type="EMBL" id="GGM45558.1"/>
    </source>
</evidence>
<evidence type="ECO:0000256" key="2">
    <source>
        <dbReference type="ARBA" id="ARBA00022679"/>
    </source>
</evidence>
<keyword evidence="8" id="KW-1185">Reference proteome</keyword>
<evidence type="ECO:0000256" key="4">
    <source>
        <dbReference type="PIRSR" id="PIRSR000451-1"/>
    </source>
</evidence>
<name>A0A8J3CAR3_9PSEU</name>